<organism evidence="4 5">
    <name type="scientific">Scleromatobacter humisilvae</name>
    <dbReference type="NCBI Taxonomy" id="2897159"/>
    <lineage>
        <taxon>Bacteria</taxon>
        <taxon>Pseudomonadati</taxon>
        <taxon>Pseudomonadota</taxon>
        <taxon>Betaproteobacteria</taxon>
        <taxon>Burkholderiales</taxon>
        <taxon>Sphaerotilaceae</taxon>
        <taxon>Scleromatobacter</taxon>
    </lineage>
</organism>
<dbReference type="PANTHER" id="PTHR43080">
    <property type="entry name" value="CBS DOMAIN-CONTAINING PROTEIN CBSX3, MITOCHONDRIAL"/>
    <property type="match status" value="1"/>
</dbReference>
<dbReference type="SUPFAM" id="SSF54631">
    <property type="entry name" value="CBS-domain pair"/>
    <property type="match status" value="1"/>
</dbReference>
<dbReference type="InterPro" id="IPR051257">
    <property type="entry name" value="Diverse_CBS-Domain"/>
</dbReference>
<reference evidence="4" key="1">
    <citation type="submission" date="2021-11" db="EMBL/GenBank/DDBJ databases">
        <title>BS-T2-15 a new species belonging to the Comamonadaceae family isolated from the soil of a French oak forest.</title>
        <authorList>
            <person name="Mieszkin S."/>
            <person name="Alain K."/>
        </authorList>
    </citation>
    <scope>NUCLEOTIDE SEQUENCE</scope>
    <source>
        <strain evidence="4">BS-T2-15</strain>
    </source>
</reference>
<dbReference type="Proteomes" id="UP001139353">
    <property type="component" value="Unassembled WGS sequence"/>
</dbReference>
<dbReference type="InterPro" id="IPR046342">
    <property type="entry name" value="CBS_dom_sf"/>
</dbReference>
<dbReference type="RefSeq" id="WP_275682175.1">
    <property type="nucleotide sequence ID" value="NZ_JAJLJH010000002.1"/>
</dbReference>
<sequence length="137" mass="14944">MTRNVQVVRPDESLQRAAQVMDELNVGALPVCDKSGLVGMITDRDITVRATAAGLPANTRVADVMTDHARWCTGEQTVQEAMQQMSDVQIRRMPVVDAENRVVGIVSLGDLAMRHQGHVAAALRRISDPSMPDRPSN</sequence>
<name>A0A9X1YJV0_9BURK</name>
<evidence type="ECO:0000313" key="4">
    <source>
        <dbReference type="EMBL" id="MCK9686143.1"/>
    </source>
</evidence>
<keyword evidence="1 2" id="KW-0129">CBS domain</keyword>
<protein>
    <submittedName>
        <fullName evidence="4">CBS domain-containing protein</fullName>
    </submittedName>
</protein>
<evidence type="ECO:0000313" key="5">
    <source>
        <dbReference type="Proteomes" id="UP001139353"/>
    </source>
</evidence>
<evidence type="ECO:0000259" key="3">
    <source>
        <dbReference type="PROSITE" id="PS51371"/>
    </source>
</evidence>
<evidence type="ECO:0000256" key="2">
    <source>
        <dbReference type="PROSITE-ProRule" id="PRU00703"/>
    </source>
</evidence>
<evidence type="ECO:0000256" key="1">
    <source>
        <dbReference type="ARBA" id="ARBA00023122"/>
    </source>
</evidence>
<dbReference type="InterPro" id="IPR000644">
    <property type="entry name" value="CBS_dom"/>
</dbReference>
<dbReference type="EMBL" id="JAJLJH010000002">
    <property type="protein sequence ID" value="MCK9686143.1"/>
    <property type="molecule type" value="Genomic_DNA"/>
</dbReference>
<dbReference type="PROSITE" id="PS51371">
    <property type="entry name" value="CBS"/>
    <property type="match status" value="2"/>
</dbReference>
<gene>
    <name evidence="4" type="ORF">LPC04_10545</name>
</gene>
<dbReference type="Gene3D" id="3.10.580.10">
    <property type="entry name" value="CBS-domain"/>
    <property type="match status" value="1"/>
</dbReference>
<feature type="domain" description="CBS" evidence="3">
    <location>
        <begin position="1"/>
        <end position="57"/>
    </location>
</feature>
<dbReference type="SMART" id="SM00116">
    <property type="entry name" value="CBS"/>
    <property type="match status" value="2"/>
</dbReference>
<proteinExistence type="predicted"/>
<comment type="caution">
    <text evidence="4">The sequence shown here is derived from an EMBL/GenBank/DDBJ whole genome shotgun (WGS) entry which is preliminary data.</text>
</comment>
<feature type="domain" description="CBS" evidence="3">
    <location>
        <begin position="65"/>
        <end position="121"/>
    </location>
</feature>
<dbReference type="AlphaFoldDB" id="A0A9X1YJV0"/>
<dbReference type="PANTHER" id="PTHR43080:SF2">
    <property type="entry name" value="CBS DOMAIN-CONTAINING PROTEIN"/>
    <property type="match status" value="1"/>
</dbReference>
<accession>A0A9X1YJV0</accession>
<dbReference type="Pfam" id="PF00571">
    <property type="entry name" value="CBS"/>
    <property type="match status" value="2"/>
</dbReference>
<dbReference type="CDD" id="cd04622">
    <property type="entry name" value="CBS_pair_HRP1_like"/>
    <property type="match status" value="1"/>
</dbReference>
<keyword evidence="5" id="KW-1185">Reference proteome</keyword>